<dbReference type="EMBL" id="KC460990">
    <property type="protein sequence ID" value="AGN89497.1"/>
    <property type="molecule type" value="Genomic_DNA"/>
</dbReference>
<protein>
    <submittedName>
        <fullName evidence="1">Putative capsid protein</fullName>
    </submittedName>
</protein>
<dbReference type="RefSeq" id="YP_008130344.1">
    <property type="nucleotide sequence ID" value="NC_021563.1"/>
</dbReference>
<dbReference type="KEGG" id="vg:15957277"/>
<evidence type="ECO:0000313" key="1">
    <source>
        <dbReference type="EMBL" id="AGN89497.1"/>
    </source>
</evidence>
<sequence length="338" mass="36355">MATVQLADIYNPLVFDAAVQEKQVELNRFIQSGVAVVDPQLTAMASVGGNIGELPFYKPLGTEEPNYSTDNPATLSTPAKITSSKMIYRLAAQNKSWSTMDLARELALEDPMGAITGRIGQYWATNNEKRIIQSVRGLIADNVANDGGDMLFDISAATDTAVTDANRADADAIIDTVQTMGDHGEMLSAIAMHSVVYRRLQKQNLIDFIPDARGEVNIPMYQGKTVIVDDSLAGVTYGTTPANVYYYTILFGAGEFRLGEGQPTTPSAIDRVEAAGNGGGQDIIYSRRSDIIHPLGFQFTSASVAGTSATQAELATAANWNRVYERKNVSLAVLKSNG</sequence>
<dbReference type="Pfam" id="PF20036">
    <property type="entry name" value="Gp13-like"/>
    <property type="match status" value="1"/>
</dbReference>
<organism evidence="1 2">
    <name type="scientific">Serratia phage Eta</name>
    <dbReference type="NCBI Taxonomy" id="1282995"/>
    <lineage>
        <taxon>Viruses</taxon>
        <taxon>Duplodnaviria</taxon>
        <taxon>Heunggongvirae</taxon>
        <taxon>Uroviricota</taxon>
        <taxon>Caudoviricetes</taxon>
        <taxon>Sarkviridae</taxon>
        <taxon>Seretavirus</taxon>
        <taxon>Seretavirus eta</taxon>
    </lineage>
</organism>
<keyword evidence="2" id="KW-1185">Reference proteome</keyword>
<proteinExistence type="predicted"/>
<gene>
    <name evidence="1" type="ORF">Eta_0051</name>
</gene>
<evidence type="ECO:0000313" key="2">
    <source>
        <dbReference type="Proteomes" id="UP000014420"/>
    </source>
</evidence>
<dbReference type="InterPro" id="IPR045404">
    <property type="entry name" value="Gp13-like"/>
</dbReference>
<dbReference type="GeneID" id="15957277"/>
<reference evidence="1 2" key="1">
    <citation type="journal article" date="2014" name="Virol. J.">
        <title>The genome and proteome of Serratia bacteriophage ? which forms unstable lysogens.</title>
        <authorList>
            <person name="Denyes J.M."/>
            <person name="Krell P.J."/>
            <person name="Manderville R.A."/>
            <person name="Ackermann H.W."/>
            <person name="She Y.M."/>
            <person name="Kropinski A.M."/>
        </authorList>
    </citation>
    <scope>NUCLEOTIDE SEQUENCE [LARGE SCALE GENOMIC DNA]</scope>
</reference>
<dbReference type="Proteomes" id="UP000014420">
    <property type="component" value="Segment"/>
</dbReference>
<accession>R9W0A5</accession>
<name>R9W0A5_9CAUD</name>
<dbReference type="OrthoDB" id="14333at10239"/>